<gene>
    <name evidence="2" type="ORF">NDU88_005495</name>
</gene>
<dbReference type="EMBL" id="JANPWB010000012">
    <property type="protein sequence ID" value="KAJ1117295.1"/>
    <property type="molecule type" value="Genomic_DNA"/>
</dbReference>
<evidence type="ECO:0000256" key="1">
    <source>
        <dbReference type="SAM" id="MobiDB-lite"/>
    </source>
</evidence>
<dbReference type="Proteomes" id="UP001066276">
    <property type="component" value="Chromosome 8"/>
</dbReference>
<accession>A0AAV7NQS5</accession>
<keyword evidence="3" id="KW-1185">Reference proteome</keyword>
<dbReference type="AlphaFoldDB" id="A0AAV7NQS5"/>
<feature type="region of interest" description="Disordered" evidence="1">
    <location>
        <begin position="151"/>
        <end position="178"/>
    </location>
</feature>
<comment type="caution">
    <text evidence="2">The sequence shown here is derived from an EMBL/GenBank/DDBJ whole genome shotgun (WGS) entry which is preliminary data.</text>
</comment>
<organism evidence="2 3">
    <name type="scientific">Pleurodeles waltl</name>
    <name type="common">Iberian ribbed newt</name>
    <dbReference type="NCBI Taxonomy" id="8319"/>
    <lineage>
        <taxon>Eukaryota</taxon>
        <taxon>Metazoa</taxon>
        <taxon>Chordata</taxon>
        <taxon>Craniata</taxon>
        <taxon>Vertebrata</taxon>
        <taxon>Euteleostomi</taxon>
        <taxon>Amphibia</taxon>
        <taxon>Batrachia</taxon>
        <taxon>Caudata</taxon>
        <taxon>Salamandroidea</taxon>
        <taxon>Salamandridae</taxon>
        <taxon>Pleurodelinae</taxon>
        <taxon>Pleurodeles</taxon>
    </lineage>
</organism>
<reference evidence="2" key="1">
    <citation type="journal article" date="2022" name="bioRxiv">
        <title>Sequencing and chromosome-scale assembly of the giantPleurodeles waltlgenome.</title>
        <authorList>
            <person name="Brown T."/>
            <person name="Elewa A."/>
            <person name="Iarovenko S."/>
            <person name="Subramanian E."/>
            <person name="Araus A.J."/>
            <person name="Petzold A."/>
            <person name="Susuki M."/>
            <person name="Suzuki K.-i.T."/>
            <person name="Hayashi T."/>
            <person name="Toyoda A."/>
            <person name="Oliveira C."/>
            <person name="Osipova E."/>
            <person name="Leigh N.D."/>
            <person name="Simon A."/>
            <person name="Yun M.H."/>
        </authorList>
    </citation>
    <scope>NUCLEOTIDE SEQUENCE</scope>
    <source>
        <strain evidence="2">20211129_DDA</strain>
        <tissue evidence="2">Liver</tissue>
    </source>
</reference>
<sequence>MYFLLKMPTPEGRVIKGYRPKDQKNRVEQVQWHNAKVAHEERKTSLLKHNWEEVISCVADVLDLKIEDSVGVTLYITIVETSDTSIGPAISQWHGTGTSHPALPGTHLQYAHRLAVFVETTAFQWVSCVLGPSASEHPRCTFTVRIVAAPPQPPAHDRSATEPAHSPQVSIGMPKQPLSSVDAAVRRQGEGVCTWWEAH</sequence>
<protein>
    <submittedName>
        <fullName evidence="2">Uncharacterized protein</fullName>
    </submittedName>
</protein>
<name>A0AAV7NQS5_PLEWA</name>
<proteinExistence type="predicted"/>
<evidence type="ECO:0000313" key="3">
    <source>
        <dbReference type="Proteomes" id="UP001066276"/>
    </source>
</evidence>
<evidence type="ECO:0000313" key="2">
    <source>
        <dbReference type="EMBL" id="KAJ1117295.1"/>
    </source>
</evidence>